<comment type="caution">
    <text evidence="8">The sequence shown here is derived from an EMBL/GenBank/DDBJ whole genome shotgun (WGS) entry which is preliminary data.</text>
</comment>
<keyword evidence="2" id="KW-0285">Flavoprotein</keyword>
<evidence type="ECO:0000256" key="1">
    <source>
        <dbReference type="ARBA" id="ARBA00001917"/>
    </source>
</evidence>
<evidence type="ECO:0000256" key="6">
    <source>
        <dbReference type="SAM" id="MobiDB-lite"/>
    </source>
</evidence>
<evidence type="ECO:0000256" key="5">
    <source>
        <dbReference type="ARBA" id="ARBA00023002"/>
    </source>
</evidence>
<dbReference type="Proteomes" id="UP000520876">
    <property type="component" value="Unassembled WGS sequence"/>
</dbReference>
<dbReference type="GO" id="GO:0010181">
    <property type="term" value="F:FMN binding"/>
    <property type="evidence" value="ECO:0007669"/>
    <property type="project" value="InterPro"/>
</dbReference>
<evidence type="ECO:0000313" key="9">
    <source>
        <dbReference type="Proteomes" id="UP000520876"/>
    </source>
</evidence>
<proteinExistence type="predicted"/>
<evidence type="ECO:0000259" key="7">
    <source>
        <dbReference type="Pfam" id="PF00724"/>
    </source>
</evidence>
<evidence type="ECO:0000313" key="8">
    <source>
        <dbReference type="EMBL" id="NYT74134.1"/>
    </source>
</evidence>
<feature type="compositionally biased region" description="Polar residues" evidence="6">
    <location>
        <begin position="111"/>
        <end position="129"/>
    </location>
</feature>
<keyword evidence="5" id="KW-0560">Oxidoreductase</keyword>
<evidence type="ECO:0000256" key="2">
    <source>
        <dbReference type="ARBA" id="ARBA00022630"/>
    </source>
</evidence>
<dbReference type="RefSeq" id="WP_180094262.1">
    <property type="nucleotide sequence ID" value="NZ_CAXAZJ010000021.1"/>
</dbReference>
<dbReference type="InterPro" id="IPR044152">
    <property type="entry name" value="YqjM-like"/>
</dbReference>
<reference evidence="8 9" key="1">
    <citation type="submission" date="2020-07" db="EMBL/GenBank/DDBJ databases">
        <title>Halomonas sp. QX-2 draft genome sequence.</title>
        <authorList>
            <person name="Qiu X."/>
        </authorList>
    </citation>
    <scope>NUCLEOTIDE SEQUENCE [LARGE SCALE GENOMIC DNA]</scope>
    <source>
        <strain evidence="8 9">QX-2</strain>
    </source>
</reference>
<sequence length="371" mass="40409">MSSTDTLFRPFNLKSLSLPNRIVMAPMSRPFAVDGIPERAHAHYYRRRAEGSVGLILSEATGINRPNSMNDPEMTLFHGDRPLAGWRAVLEGVHAAGGHMAPQLLHAGSVKSPSTDWEPTTLPESPSGLVTTDIRRGGIMTEEAIADTVAAFAQAAVDAKRIGFDSIEIHGAHGYLIDQFFWASSNERKDRYGGTSLKERSRFALDVVSAVRSAVGPDFPIIMRLSQWKGQDYTARLAGTPEAMAEWLIPLVAAGVDILHCSQRRFWEPEFPELDGKSGLNFAGWAKKLTGAATISVGSVGLSGDVFGAFAGEGSTPVRLEELVRRMENDEFDLIAVGRALITDPNWVRKVCEGDHDNMKSFESSSLAELV</sequence>
<dbReference type="PANTHER" id="PTHR43303:SF4">
    <property type="entry name" value="NADPH DEHYDROGENASE C23G7.10C-RELATED"/>
    <property type="match status" value="1"/>
</dbReference>
<dbReference type="EMBL" id="JACCGK010000015">
    <property type="protein sequence ID" value="NYT74134.1"/>
    <property type="molecule type" value="Genomic_DNA"/>
</dbReference>
<dbReference type="CDD" id="cd04747">
    <property type="entry name" value="OYE_like_5_FMN"/>
    <property type="match status" value="1"/>
</dbReference>
<dbReference type="GO" id="GO:0050661">
    <property type="term" value="F:NADP binding"/>
    <property type="evidence" value="ECO:0007669"/>
    <property type="project" value="InterPro"/>
</dbReference>
<evidence type="ECO:0000256" key="4">
    <source>
        <dbReference type="ARBA" id="ARBA00022857"/>
    </source>
</evidence>
<keyword evidence="3" id="KW-0288">FMN</keyword>
<accession>A0A7Z0NAF9</accession>
<feature type="region of interest" description="Disordered" evidence="6">
    <location>
        <begin position="110"/>
        <end position="129"/>
    </location>
</feature>
<dbReference type="InterPro" id="IPR001155">
    <property type="entry name" value="OxRdtase_FMN_N"/>
</dbReference>
<dbReference type="AlphaFoldDB" id="A0A7Z0NAF9"/>
<gene>
    <name evidence="8" type="ORF">HZU72_17120</name>
</gene>
<dbReference type="Gene3D" id="3.20.20.70">
    <property type="entry name" value="Aldolase class I"/>
    <property type="match status" value="1"/>
</dbReference>
<dbReference type="SUPFAM" id="SSF51395">
    <property type="entry name" value="FMN-linked oxidoreductases"/>
    <property type="match status" value="1"/>
</dbReference>
<dbReference type="GO" id="GO:0003959">
    <property type="term" value="F:NADPH dehydrogenase activity"/>
    <property type="evidence" value="ECO:0007669"/>
    <property type="project" value="InterPro"/>
</dbReference>
<evidence type="ECO:0000256" key="3">
    <source>
        <dbReference type="ARBA" id="ARBA00022643"/>
    </source>
</evidence>
<name>A0A7Z0NAF9_9GAMM</name>
<dbReference type="Pfam" id="PF00724">
    <property type="entry name" value="Oxidored_FMN"/>
    <property type="match status" value="1"/>
</dbReference>
<organism evidence="8 9">
    <name type="scientific">Vreelandella sedimenti</name>
    <dbReference type="NCBI Taxonomy" id="2729618"/>
    <lineage>
        <taxon>Bacteria</taxon>
        <taxon>Pseudomonadati</taxon>
        <taxon>Pseudomonadota</taxon>
        <taxon>Gammaproteobacteria</taxon>
        <taxon>Oceanospirillales</taxon>
        <taxon>Halomonadaceae</taxon>
        <taxon>Vreelandella</taxon>
    </lineage>
</organism>
<comment type="cofactor">
    <cofactor evidence="1">
        <name>FMN</name>
        <dbReference type="ChEBI" id="CHEBI:58210"/>
    </cofactor>
</comment>
<protein>
    <submittedName>
        <fullName evidence="8">NADH:flavin oxidoreductase</fullName>
    </submittedName>
</protein>
<dbReference type="InterPro" id="IPR013785">
    <property type="entry name" value="Aldolase_TIM"/>
</dbReference>
<feature type="domain" description="NADH:flavin oxidoreductase/NADH oxidase N-terminal" evidence="7">
    <location>
        <begin position="7"/>
        <end position="251"/>
    </location>
</feature>
<keyword evidence="4" id="KW-0521">NADP</keyword>
<dbReference type="FunFam" id="3.20.20.70:FF:000262">
    <property type="entry name" value="NADH:flavin oxidoreductase"/>
    <property type="match status" value="1"/>
</dbReference>
<keyword evidence="9" id="KW-1185">Reference proteome</keyword>
<dbReference type="PANTHER" id="PTHR43303">
    <property type="entry name" value="NADPH DEHYDROGENASE C23G7.10C-RELATED"/>
    <property type="match status" value="1"/>
</dbReference>